<keyword evidence="2" id="KW-0812">Transmembrane</keyword>
<feature type="transmembrane region" description="Helical" evidence="2">
    <location>
        <begin position="121"/>
        <end position="148"/>
    </location>
</feature>
<evidence type="ECO:0000313" key="4">
    <source>
        <dbReference type="EMBL" id="TKA22314.1"/>
    </source>
</evidence>
<name>A0A4U0TKE3_9PEZI</name>
<keyword evidence="2" id="KW-1133">Transmembrane helix</keyword>
<keyword evidence="2" id="KW-0472">Membrane</keyword>
<comment type="caution">
    <text evidence="4">The sequence shown here is derived from an EMBL/GenBank/DDBJ whole genome shotgun (WGS) entry which is preliminary data.</text>
</comment>
<evidence type="ECO:0000256" key="2">
    <source>
        <dbReference type="SAM" id="Phobius"/>
    </source>
</evidence>
<reference evidence="4 5" key="1">
    <citation type="submission" date="2017-03" db="EMBL/GenBank/DDBJ databases">
        <title>Genomes of endolithic fungi from Antarctica.</title>
        <authorList>
            <person name="Coleine C."/>
            <person name="Masonjones S."/>
            <person name="Stajich J.E."/>
        </authorList>
    </citation>
    <scope>NUCLEOTIDE SEQUENCE [LARGE SCALE GENOMIC DNA]</scope>
    <source>
        <strain evidence="4 5">CCFEE 6315</strain>
    </source>
</reference>
<sequence length="415" mass="44398">MPPHHEGYSDSLNLVVSLCLVYTLCIACVRVWIRRGAYGSDDIVIAIGTVITLCNSGASYAALAEGLGAKWATIRTSNSLAALSGASTAGVVTFIAGLYMSKCAMLVFLSRITKASAQIKLYFICNVAVATLGVASALIATAGCPAASGYYWAFYDNRHSCPSQNARWQAVTGLDIITELLVLALPVHLVWGLQMPLRKKAMILIAFYLRLPVLGFSIGRNYYTMQLRQPSTDPGTGSALVVIWLEVELAYALAASTLSALKAFTESFNSGFGLGFTRGKSVSGYGMSDVSGSSSGKSKNTAGQESSVDASRKDSVAREATKDNTDIIISPVSPTQATTNEQHQPLKLRPETTKNVTHVSADPMYSDHGVWREGSIGDSHNSSEGDDMVIIRETAYDVQHDRAPMLPMPAARVFS</sequence>
<evidence type="ECO:0000256" key="1">
    <source>
        <dbReference type="SAM" id="MobiDB-lite"/>
    </source>
</evidence>
<feature type="region of interest" description="Disordered" evidence="1">
    <location>
        <begin position="287"/>
        <end position="368"/>
    </location>
</feature>
<evidence type="ECO:0000259" key="3">
    <source>
        <dbReference type="Pfam" id="PF20684"/>
    </source>
</evidence>
<dbReference type="OrthoDB" id="3918601at2759"/>
<dbReference type="InterPro" id="IPR049326">
    <property type="entry name" value="Rhodopsin_dom_fungi"/>
</dbReference>
<accession>A0A4U0TKE3</accession>
<keyword evidence="5" id="KW-1185">Reference proteome</keyword>
<feature type="compositionally biased region" description="Basic and acidic residues" evidence="1">
    <location>
        <begin position="310"/>
        <end position="325"/>
    </location>
</feature>
<dbReference type="Proteomes" id="UP000308549">
    <property type="component" value="Unassembled WGS sequence"/>
</dbReference>
<feature type="compositionally biased region" description="Low complexity" evidence="1">
    <location>
        <begin position="287"/>
        <end position="299"/>
    </location>
</feature>
<feature type="compositionally biased region" description="Polar residues" evidence="1">
    <location>
        <begin position="332"/>
        <end position="343"/>
    </location>
</feature>
<dbReference type="AlphaFoldDB" id="A0A4U0TKE3"/>
<dbReference type="PANTHER" id="PTHR39614:SF2">
    <property type="entry name" value="INTEGRAL MEMBRANE PROTEIN"/>
    <property type="match status" value="1"/>
</dbReference>
<dbReference type="Pfam" id="PF20684">
    <property type="entry name" value="Fung_rhodopsin"/>
    <property type="match status" value="1"/>
</dbReference>
<feature type="transmembrane region" description="Helical" evidence="2">
    <location>
        <begin position="44"/>
        <end position="63"/>
    </location>
</feature>
<feature type="transmembrane region" description="Helical" evidence="2">
    <location>
        <begin position="12"/>
        <end position="32"/>
    </location>
</feature>
<feature type="compositionally biased region" description="Polar residues" evidence="1">
    <location>
        <begin position="300"/>
        <end position="309"/>
    </location>
</feature>
<gene>
    <name evidence="4" type="ORF">B0A50_08039</name>
</gene>
<feature type="domain" description="Rhodopsin" evidence="3">
    <location>
        <begin position="30"/>
        <end position="264"/>
    </location>
</feature>
<feature type="transmembrane region" description="Helical" evidence="2">
    <location>
        <begin position="83"/>
        <end position="109"/>
    </location>
</feature>
<organism evidence="4 5">
    <name type="scientific">Salinomyces thailandicus</name>
    <dbReference type="NCBI Taxonomy" id="706561"/>
    <lineage>
        <taxon>Eukaryota</taxon>
        <taxon>Fungi</taxon>
        <taxon>Dikarya</taxon>
        <taxon>Ascomycota</taxon>
        <taxon>Pezizomycotina</taxon>
        <taxon>Dothideomycetes</taxon>
        <taxon>Dothideomycetidae</taxon>
        <taxon>Mycosphaerellales</taxon>
        <taxon>Teratosphaeriaceae</taxon>
        <taxon>Salinomyces</taxon>
    </lineage>
</organism>
<dbReference type="EMBL" id="NAJL01000078">
    <property type="protein sequence ID" value="TKA22314.1"/>
    <property type="molecule type" value="Genomic_DNA"/>
</dbReference>
<proteinExistence type="predicted"/>
<evidence type="ECO:0000313" key="5">
    <source>
        <dbReference type="Proteomes" id="UP000308549"/>
    </source>
</evidence>
<protein>
    <recommendedName>
        <fullName evidence="3">Rhodopsin domain-containing protein</fullName>
    </recommendedName>
</protein>
<dbReference type="PANTHER" id="PTHR39614">
    <property type="entry name" value="INTEGRAL MEMBRANE PROTEIN"/>
    <property type="match status" value="1"/>
</dbReference>
<feature type="transmembrane region" description="Helical" evidence="2">
    <location>
        <begin position="201"/>
        <end position="219"/>
    </location>
</feature>